<dbReference type="Gene3D" id="3.30.60.230">
    <property type="entry name" value="Lsr2, dimerization domain"/>
    <property type="match status" value="1"/>
</dbReference>
<evidence type="ECO:0000256" key="1">
    <source>
        <dbReference type="ARBA" id="ARBA00023125"/>
    </source>
</evidence>
<dbReference type="OrthoDB" id="4113332at2"/>
<accession>A0A2T0YDU8</accession>
<name>A0A2T0YDU8_9MICC</name>
<dbReference type="Pfam" id="PF11774">
    <property type="entry name" value="Lsr2"/>
    <property type="match status" value="1"/>
</dbReference>
<dbReference type="Proteomes" id="UP000238217">
    <property type="component" value="Unassembled WGS sequence"/>
</dbReference>
<dbReference type="GO" id="GO:0003677">
    <property type="term" value="F:DNA binding"/>
    <property type="evidence" value="ECO:0007669"/>
    <property type="project" value="UniProtKB-KW"/>
</dbReference>
<dbReference type="InterPro" id="IPR024412">
    <property type="entry name" value="Lsr2_dim_dom"/>
</dbReference>
<dbReference type="InterPro" id="IPR055370">
    <property type="entry name" value="Lsr2_DNA-bd"/>
</dbReference>
<gene>
    <name evidence="4" type="ORF">BCL67_11749</name>
</gene>
<evidence type="ECO:0000313" key="4">
    <source>
        <dbReference type="EMBL" id="PRZ12947.1"/>
    </source>
</evidence>
<dbReference type="EMBL" id="PVTY01000017">
    <property type="protein sequence ID" value="PRZ12947.1"/>
    <property type="molecule type" value="Genomic_DNA"/>
</dbReference>
<dbReference type="Gene3D" id="4.10.320.10">
    <property type="entry name" value="E3-binding domain"/>
    <property type="match status" value="1"/>
</dbReference>
<dbReference type="InterPro" id="IPR042261">
    <property type="entry name" value="Lsr2-like_dimerization"/>
</dbReference>
<organism evidence="4 5">
    <name type="scientific">Nesterenkonia sandarakina</name>
    <dbReference type="NCBI Taxonomy" id="272918"/>
    <lineage>
        <taxon>Bacteria</taxon>
        <taxon>Bacillati</taxon>
        <taxon>Actinomycetota</taxon>
        <taxon>Actinomycetes</taxon>
        <taxon>Micrococcales</taxon>
        <taxon>Micrococcaceae</taxon>
        <taxon>Nesterenkonia</taxon>
    </lineage>
</organism>
<feature type="domain" description="Lsr2 dimerization" evidence="2">
    <location>
        <begin position="1"/>
        <end position="56"/>
    </location>
</feature>
<dbReference type="RefSeq" id="WP_106123843.1">
    <property type="nucleotide sequence ID" value="NZ_PVTY01000017.1"/>
</dbReference>
<reference evidence="4 5" key="1">
    <citation type="submission" date="2018-03" db="EMBL/GenBank/DDBJ databases">
        <title>Comparative analysis of microorganisms from saline springs in Andes Mountain Range, Colombia.</title>
        <authorList>
            <person name="Rubin E."/>
        </authorList>
    </citation>
    <scope>NUCLEOTIDE SEQUENCE [LARGE SCALE GENOMIC DNA]</scope>
    <source>
        <strain evidence="4 5">CG 35</strain>
    </source>
</reference>
<keyword evidence="1" id="KW-0238">DNA-binding</keyword>
<protein>
    <submittedName>
        <fullName evidence="4">Lsr2 protein</fullName>
    </submittedName>
</protein>
<evidence type="ECO:0000259" key="3">
    <source>
        <dbReference type="Pfam" id="PF23359"/>
    </source>
</evidence>
<evidence type="ECO:0000259" key="2">
    <source>
        <dbReference type="Pfam" id="PF11774"/>
    </source>
</evidence>
<evidence type="ECO:0000313" key="5">
    <source>
        <dbReference type="Proteomes" id="UP000238217"/>
    </source>
</evidence>
<keyword evidence="5" id="KW-1185">Reference proteome</keyword>
<feature type="domain" description="Lsr2 DNA-binding" evidence="3">
    <location>
        <begin position="63"/>
        <end position="97"/>
    </location>
</feature>
<comment type="caution">
    <text evidence="4">The sequence shown here is derived from an EMBL/GenBank/DDBJ whole genome shotgun (WGS) entry which is preliminary data.</text>
</comment>
<dbReference type="GO" id="GO:0016746">
    <property type="term" value="F:acyltransferase activity"/>
    <property type="evidence" value="ECO:0007669"/>
    <property type="project" value="InterPro"/>
</dbReference>
<dbReference type="Pfam" id="PF23359">
    <property type="entry name" value="Lsr2_DNA-bd"/>
    <property type="match status" value="1"/>
</dbReference>
<proteinExistence type="predicted"/>
<dbReference type="AlphaFoldDB" id="A0A2T0YDU8"/>
<sequence length="100" mass="11541">MAQKVEVVLVDDLDGSEARETVTFGLDARFYEIDLSEDHGKELRETLKKYIRKGRAIAPPSPQNEARQIRQWAVKNGYEVSGRGRLHRDIVEAYRNAKKR</sequence>
<dbReference type="InterPro" id="IPR036625">
    <property type="entry name" value="E3-bd_dom_sf"/>
</dbReference>